<dbReference type="EMBL" id="LR899009">
    <property type="protein sequence ID" value="CAD7078409.1"/>
    <property type="molecule type" value="Genomic_DNA"/>
</dbReference>
<evidence type="ECO:0000256" key="1">
    <source>
        <dbReference type="SAM" id="MobiDB-lite"/>
    </source>
</evidence>
<feature type="region of interest" description="Disordered" evidence="1">
    <location>
        <begin position="1"/>
        <end position="61"/>
    </location>
</feature>
<evidence type="ECO:0000313" key="3">
    <source>
        <dbReference type="Proteomes" id="UP000594454"/>
    </source>
</evidence>
<sequence>MSDVDAVTQQDEDSEPTDQDHFQRREINTPAPPTSGDDGSSASTSVAASPMLSRPKRKKNMTPADEVIHLAGEQLKALRPDDEFEAFGKYIAHKLRSLKGNQSVFARKLINDVIFEGELEALTKDFKIASHVSGIILLRAGLEMAVEYSMSFKLLPVARNRKVAESLSWGDTAFLITVSHFAINGETKLSSST</sequence>
<protein>
    <submittedName>
        <fullName evidence="2">Uncharacterized protein</fullName>
    </submittedName>
</protein>
<dbReference type="InParanoid" id="A0A7R8UD78"/>
<dbReference type="FunCoup" id="A0A7R8UD78">
    <property type="interactions" value="23"/>
</dbReference>
<reference evidence="2 3" key="1">
    <citation type="submission" date="2020-11" db="EMBL/GenBank/DDBJ databases">
        <authorList>
            <person name="Wallbank WR R."/>
            <person name="Pardo Diaz C."/>
            <person name="Kozak K."/>
            <person name="Martin S."/>
            <person name="Jiggins C."/>
            <person name="Moest M."/>
            <person name="Warren A I."/>
            <person name="Generalovic N T."/>
            <person name="Byers J.R.P. K."/>
            <person name="Montejo-Kovacevich G."/>
            <person name="Yen C E."/>
        </authorList>
    </citation>
    <scope>NUCLEOTIDE SEQUENCE [LARGE SCALE GENOMIC DNA]</scope>
</reference>
<organism evidence="2 3">
    <name type="scientific">Hermetia illucens</name>
    <name type="common">Black soldier fly</name>
    <dbReference type="NCBI Taxonomy" id="343691"/>
    <lineage>
        <taxon>Eukaryota</taxon>
        <taxon>Metazoa</taxon>
        <taxon>Ecdysozoa</taxon>
        <taxon>Arthropoda</taxon>
        <taxon>Hexapoda</taxon>
        <taxon>Insecta</taxon>
        <taxon>Pterygota</taxon>
        <taxon>Neoptera</taxon>
        <taxon>Endopterygota</taxon>
        <taxon>Diptera</taxon>
        <taxon>Brachycera</taxon>
        <taxon>Stratiomyomorpha</taxon>
        <taxon>Stratiomyidae</taxon>
        <taxon>Hermetiinae</taxon>
        <taxon>Hermetia</taxon>
    </lineage>
</organism>
<feature type="compositionally biased region" description="Basic and acidic residues" evidence="1">
    <location>
        <begin position="18"/>
        <end position="27"/>
    </location>
</feature>
<keyword evidence="3" id="KW-1185">Reference proteome</keyword>
<accession>A0A7R8UD78</accession>
<dbReference type="Proteomes" id="UP000594454">
    <property type="component" value="Chromosome 1"/>
</dbReference>
<proteinExistence type="predicted"/>
<gene>
    <name evidence="2" type="ORF">HERILL_LOCUS1677</name>
</gene>
<feature type="compositionally biased region" description="Low complexity" evidence="1">
    <location>
        <begin position="34"/>
        <end position="50"/>
    </location>
</feature>
<dbReference type="OrthoDB" id="6617753at2759"/>
<name>A0A7R8UD78_HERIL</name>
<evidence type="ECO:0000313" key="2">
    <source>
        <dbReference type="EMBL" id="CAD7078409.1"/>
    </source>
</evidence>
<dbReference type="AlphaFoldDB" id="A0A7R8UD78"/>